<keyword evidence="3 4" id="KW-0732">Signal</keyword>
<comment type="caution">
    <text evidence="5">The sequence shown here is derived from an EMBL/GenBank/DDBJ whole genome shotgun (WGS) entry which is preliminary data.</text>
</comment>
<dbReference type="InterPro" id="IPR050492">
    <property type="entry name" value="Bact_metal-bind_prot9"/>
</dbReference>
<evidence type="ECO:0000256" key="2">
    <source>
        <dbReference type="ARBA" id="ARBA00022448"/>
    </source>
</evidence>
<proteinExistence type="inferred from homology"/>
<keyword evidence="2" id="KW-0813">Transport</keyword>
<dbReference type="PANTHER" id="PTHR42953">
    <property type="entry name" value="HIGH-AFFINITY ZINC UPTAKE SYSTEM PROTEIN ZNUA-RELATED"/>
    <property type="match status" value="1"/>
</dbReference>
<dbReference type="Gene3D" id="3.40.50.1980">
    <property type="entry name" value="Nitrogenase molybdenum iron protein domain"/>
    <property type="match status" value="2"/>
</dbReference>
<dbReference type="AlphaFoldDB" id="A0A9D2MFK7"/>
<dbReference type="PANTHER" id="PTHR42953:SF3">
    <property type="entry name" value="HIGH-AFFINITY ZINC UPTAKE SYSTEM PROTEIN ZNUA"/>
    <property type="match status" value="1"/>
</dbReference>
<gene>
    <name evidence="5" type="ORF">H9771_07590</name>
</gene>
<dbReference type="SUPFAM" id="SSF53807">
    <property type="entry name" value="Helical backbone' metal receptor"/>
    <property type="match status" value="1"/>
</dbReference>
<sequence>MKNWKRIAAALLAAALALAVLAGCGSSPSSPDAPDAPDAPGGGALRVVVTTFPLYDWTRQVLGDVPGVELVWLQDTGVDLHSYQPTVEDMLLLSSCDLFVYVGGVSDSWVEGALQEAVNPDLQVLSLLDALGDAARLEELADGMQPHDGHDHDHGDAAYDEHIWLSLKNAAVLTEAIAGAVSQADPGHAGAYAANAAAYCEQLAGLDAAYQAAVDAAPLHTVLFGDRFPFRYLVEDYGLDYYAAFPGCSAETEANFETVAFLAGKVDELGLPAVLTIENTDHRVAETIVQNTAAKNAAILTLNSMQGVNEADAAAGVTYLSIMQDNLDVLKQALA</sequence>
<dbReference type="GO" id="GO:0030001">
    <property type="term" value="P:metal ion transport"/>
    <property type="evidence" value="ECO:0007669"/>
    <property type="project" value="InterPro"/>
</dbReference>
<dbReference type="PROSITE" id="PS51257">
    <property type="entry name" value="PROKAR_LIPOPROTEIN"/>
    <property type="match status" value="1"/>
</dbReference>
<organism evidence="5 6">
    <name type="scientific">Candidatus Faecalibacterium faecipullorum</name>
    <dbReference type="NCBI Taxonomy" id="2838578"/>
    <lineage>
        <taxon>Bacteria</taxon>
        <taxon>Bacillati</taxon>
        <taxon>Bacillota</taxon>
        <taxon>Clostridia</taxon>
        <taxon>Eubacteriales</taxon>
        <taxon>Oscillospiraceae</taxon>
        <taxon>Faecalibacterium</taxon>
    </lineage>
</organism>
<accession>A0A9D2MFK7</accession>
<dbReference type="GO" id="GO:0046872">
    <property type="term" value="F:metal ion binding"/>
    <property type="evidence" value="ECO:0007669"/>
    <property type="project" value="InterPro"/>
</dbReference>
<reference evidence="5" key="2">
    <citation type="submission" date="2021-04" db="EMBL/GenBank/DDBJ databases">
        <authorList>
            <person name="Gilroy R."/>
        </authorList>
    </citation>
    <scope>NUCLEOTIDE SEQUENCE</scope>
    <source>
        <strain evidence="5">ChiHjej9B8-13557</strain>
    </source>
</reference>
<name>A0A9D2MFK7_9FIRM</name>
<evidence type="ECO:0000256" key="1">
    <source>
        <dbReference type="ARBA" id="ARBA00011028"/>
    </source>
</evidence>
<evidence type="ECO:0000313" key="5">
    <source>
        <dbReference type="EMBL" id="HJB59497.1"/>
    </source>
</evidence>
<evidence type="ECO:0000313" key="6">
    <source>
        <dbReference type="Proteomes" id="UP000824211"/>
    </source>
</evidence>
<evidence type="ECO:0000256" key="3">
    <source>
        <dbReference type="ARBA" id="ARBA00022729"/>
    </source>
</evidence>
<reference evidence="5" key="1">
    <citation type="journal article" date="2021" name="PeerJ">
        <title>Extensive microbial diversity within the chicken gut microbiome revealed by metagenomics and culture.</title>
        <authorList>
            <person name="Gilroy R."/>
            <person name="Ravi A."/>
            <person name="Getino M."/>
            <person name="Pursley I."/>
            <person name="Horton D.L."/>
            <person name="Alikhan N.F."/>
            <person name="Baker D."/>
            <person name="Gharbi K."/>
            <person name="Hall N."/>
            <person name="Watson M."/>
            <person name="Adriaenssens E.M."/>
            <person name="Foster-Nyarko E."/>
            <person name="Jarju S."/>
            <person name="Secka A."/>
            <person name="Antonio M."/>
            <person name="Oren A."/>
            <person name="Chaudhuri R.R."/>
            <person name="La Ragione R."/>
            <person name="Hildebrand F."/>
            <person name="Pallen M.J."/>
        </authorList>
    </citation>
    <scope>NUCLEOTIDE SEQUENCE</scope>
    <source>
        <strain evidence="5">ChiHjej9B8-13557</strain>
    </source>
</reference>
<feature type="signal peptide" evidence="4">
    <location>
        <begin position="1"/>
        <end position="22"/>
    </location>
</feature>
<dbReference type="Proteomes" id="UP000824211">
    <property type="component" value="Unassembled WGS sequence"/>
</dbReference>
<feature type="chain" id="PRO_5039396246" evidence="4">
    <location>
        <begin position="23"/>
        <end position="335"/>
    </location>
</feature>
<dbReference type="EMBL" id="DWXX01000135">
    <property type="protein sequence ID" value="HJB59497.1"/>
    <property type="molecule type" value="Genomic_DNA"/>
</dbReference>
<evidence type="ECO:0000256" key="4">
    <source>
        <dbReference type="SAM" id="SignalP"/>
    </source>
</evidence>
<comment type="similarity">
    <text evidence="1">Belongs to the bacterial solute-binding protein 9 family.</text>
</comment>
<dbReference type="Pfam" id="PF01297">
    <property type="entry name" value="ZnuA"/>
    <property type="match status" value="1"/>
</dbReference>
<protein>
    <submittedName>
        <fullName evidence="5">Metal ABC transporter substrate-binding protein</fullName>
    </submittedName>
</protein>
<dbReference type="InterPro" id="IPR006127">
    <property type="entry name" value="ZnuA-like"/>
</dbReference>